<organism evidence="8 9">
    <name type="scientific">Chironomus riparius</name>
    <dbReference type="NCBI Taxonomy" id="315576"/>
    <lineage>
        <taxon>Eukaryota</taxon>
        <taxon>Metazoa</taxon>
        <taxon>Ecdysozoa</taxon>
        <taxon>Arthropoda</taxon>
        <taxon>Hexapoda</taxon>
        <taxon>Insecta</taxon>
        <taxon>Pterygota</taxon>
        <taxon>Neoptera</taxon>
        <taxon>Endopterygota</taxon>
        <taxon>Diptera</taxon>
        <taxon>Nematocera</taxon>
        <taxon>Chironomoidea</taxon>
        <taxon>Chironomidae</taxon>
        <taxon>Chironominae</taxon>
        <taxon>Chironomus</taxon>
    </lineage>
</organism>
<dbReference type="OrthoDB" id="10250730at2759"/>
<evidence type="ECO:0000256" key="3">
    <source>
        <dbReference type="ARBA" id="ARBA00014856"/>
    </source>
</evidence>
<comment type="subunit">
    <text evidence="2">Homodimer.</text>
</comment>
<dbReference type="Gene3D" id="3.60.15.10">
    <property type="entry name" value="Ribonuclease Z/Hydroxyacylglutathione hydrolase-like"/>
    <property type="match status" value="1"/>
</dbReference>
<evidence type="ECO:0000256" key="4">
    <source>
        <dbReference type="ARBA" id="ARBA00032988"/>
    </source>
</evidence>
<reference evidence="8" key="2">
    <citation type="submission" date="2022-10" db="EMBL/GenBank/DDBJ databases">
        <authorList>
            <consortium name="ENA_rothamsted_submissions"/>
            <consortium name="culmorum"/>
            <person name="King R."/>
        </authorList>
    </citation>
    <scope>NUCLEOTIDE SEQUENCE</scope>
</reference>
<dbReference type="InterPro" id="IPR036866">
    <property type="entry name" value="RibonucZ/Hydroxyglut_hydro"/>
</dbReference>
<keyword evidence="9" id="KW-1185">Reference proteome</keyword>
<dbReference type="PANTHER" id="PTHR23200">
    <property type="entry name" value="METALLO-BETA-LACTAMASE DOMAIN-CONTAINING PROTEIN 1"/>
    <property type="match status" value="1"/>
</dbReference>
<dbReference type="InterPro" id="IPR039344">
    <property type="entry name" value="MBLAC1"/>
</dbReference>
<evidence type="ECO:0000313" key="9">
    <source>
        <dbReference type="Proteomes" id="UP001153620"/>
    </source>
</evidence>
<dbReference type="PANTHER" id="PTHR23200:SF48">
    <property type="entry name" value="METALLO-BETA-LACTAMASE DOMAIN-CONTAINING PROTEIN 1"/>
    <property type="match status" value="1"/>
</dbReference>
<dbReference type="InterPro" id="IPR001279">
    <property type="entry name" value="Metallo-B-lactamas"/>
</dbReference>
<comment type="function">
    <text evidence="6">Endoribonuclease that catalyzes the hydrolysis of histone-coding pre-mRNA 3'-end. Involved in histone pre-mRNA processing during the S-phase of the cell cycle, which is required for entering/progressing through S-phase. Cleaves histone pre-mRNA at a major and a minor cleavage site after the 5'-ACCCA-3' and the 5'-ACCCACA-3' sequence, respectively, and located downstream of the stem-loop. May require the presence of the HDE element located at the histone pre-RNA 3'-end to avoid non-specific cleavage.</text>
</comment>
<dbReference type="Pfam" id="PF00753">
    <property type="entry name" value="Lactamase_B"/>
    <property type="match status" value="1"/>
</dbReference>
<comment type="catalytic activity">
    <reaction evidence="5">
        <text>a ribonucleotidyl-ribonucleotide-RNA + H2O = a 3'-end ribonucleotide-RNA + a 5'-end 5'-phospho-ribonucleoside-RNA + H(+)</text>
        <dbReference type="Rhea" id="RHEA:68096"/>
        <dbReference type="Rhea" id="RHEA-COMP:15179"/>
        <dbReference type="Rhea" id="RHEA-COMP:17355"/>
        <dbReference type="Rhea" id="RHEA-COMP:17428"/>
        <dbReference type="ChEBI" id="CHEBI:15377"/>
        <dbReference type="ChEBI" id="CHEBI:15378"/>
        <dbReference type="ChEBI" id="CHEBI:74896"/>
        <dbReference type="ChEBI" id="CHEBI:138282"/>
        <dbReference type="ChEBI" id="CHEBI:173118"/>
    </reaction>
    <physiologicalReaction direction="left-to-right" evidence="5">
        <dbReference type="Rhea" id="RHEA:68097"/>
    </physiologicalReaction>
</comment>
<name>A0A9N9RXW0_9DIPT</name>
<evidence type="ECO:0000256" key="5">
    <source>
        <dbReference type="ARBA" id="ARBA00044690"/>
    </source>
</evidence>
<dbReference type="CDD" id="cd07711">
    <property type="entry name" value="MBLAC1-like_MBL-fold"/>
    <property type="match status" value="1"/>
</dbReference>
<dbReference type="EMBL" id="OU895879">
    <property type="protein sequence ID" value="CAG9807333.1"/>
    <property type="molecule type" value="Genomic_DNA"/>
</dbReference>
<dbReference type="GO" id="GO:0005829">
    <property type="term" value="C:cytosol"/>
    <property type="evidence" value="ECO:0007669"/>
    <property type="project" value="UniProtKB-SubCell"/>
</dbReference>
<evidence type="ECO:0000259" key="7">
    <source>
        <dbReference type="SMART" id="SM00849"/>
    </source>
</evidence>
<evidence type="ECO:0000256" key="1">
    <source>
        <dbReference type="ARBA" id="ARBA00004514"/>
    </source>
</evidence>
<evidence type="ECO:0000313" key="8">
    <source>
        <dbReference type="EMBL" id="CAG9807333.1"/>
    </source>
</evidence>
<dbReference type="SMART" id="SM00849">
    <property type="entry name" value="Lactamase_B"/>
    <property type="match status" value="1"/>
</dbReference>
<reference evidence="8" key="1">
    <citation type="submission" date="2022-01" db="EMBL/GenBank/DDBJ databases">
        <authorList>
            <person name="King R."/>
        </authorList>
    </citation>
    <scope>NUCLEOTIDE SEQUENCE</scope>
</reference>
<dbReference type="GO" id="GO:0031123">
    <property type="term" value="P:RNA 3'-end processing"/>
    <property type="evidence" value="ECO:0007669"/>
    <property type="project" value="UniProtKB-ARBA"/>
</dbReference>
<protein>
    <recommendedName>
        <fullName evidence="3">Metallo-beta-lactamase domain-containing protein 1</fullName>
    </recommendedName>
    <alternativeName>
        <fullName evidence="4">Endoribonuclease MBLAC1</fullName>
    </alternativeName>
</protein>
<evidence type="ECO:0000256" key="2">
    <source>
        <dbReference type="ARBA" id="ARBA00011738"/>
    </source>
</evidence>
<accession>A0A9N9RXW0</accession>
<sequence length="215" mass="24643">MNKKNQVIELFTGYSYANKETQEMKANASVTLVKSENKIILVDTMTAWDKDVLLKQLKSYHVQPEDVNFLVCTHGHSDHCGNMNLFTNATHFLGSCVSFRHLYYYHDFEKNPYVLDNDVEVMFTPGHTSTCVSLIVKNSTAEKNGTIAIVGDLFEKEEDIFDDSLWIEAGTEMEKMQRQNRLKVAEIADFIVPGHGPKFKVTDEMIEKLRLDLHM</sequence>
<feature type="domain" description="Metallo-beta-lactamase" evidence="7">
    <location>
        <begin position="27"/>
        <end position="195"/>
    </location>
</feature>
<dbReference type="SUPFAM" id="SSF56281">
    <property type="entry name" value="Metallo-hydrolase/oxidoreductase"/>
    <property type="match status" value="1"/>
</dbReference>
<dbReference type="AlphaFoldDB" id="A0A9N9RXW0"/>
<proteinExistence type="predicted"/>
<evidence type="ECO:0000256" key="6">
    <source>
        <dbReference type="ARBA" id="ARBA00045869"/>
    </source>
</evidence>
<dbReference type="Proteomes" id="UP001153620">
    <property type="component" value="Chromosome 3"/>
</dbReference>
<comment type="subcellular location">
    <subcellularLocation>
        <location evidence="1">Cytoplasm</location>
        <location evidence="1">Cytosol</location>
    </subcellularLocation>
</comment>
<gene>
    <name evidence="8" type="ORF">CHIRRI_LOCUS10182</name>
</gene>